<reference evidence="4 5" key="1">
    <citation type="journal article" date="2010" name="Nature">
        <title>Nitrite-driven anaerobic methane oxidation by oxygenic bacteria.</title>
        <authorList>
            <person name="Ettwig K.F."/>
            <person name="Butler M.K."/>
            <person name="Le Paslier D."/>
            <person name="Pelletier E."/>
            <person name="Mangenot S."/>
            <person name="Kuypers M.M.M."/>
            <person name="Schreiber F."/>
            <person name="Dutilh B.E."/>
            <person name="Zedelius J."/>
            <person name="de Beer D."/>
            <person name="Gloerich J."/>
            <person name="Wessels H.J.C.T."/>
            <person name="van Allen T."/>
            <person name="Luesken F."/>
            <person name="Wu M."/>
            <person name="van de Pas-Schoonen K.T."/>
            <person name="Op den Camp H.J.M."/>
            <person name="Janssen-Megens E.M."/>
            <person name="Francoijs K-J."/>
            <person name="Stunnenberg H."/>
            <person name="Weissenbach J."/>
            <person name="Jetten M.S.M."/>
            <person name="Strous M."/>
        </authorList>
    </citation>
    <scope>NUCLEOTIDE SEQUENCE [LARGE SCALE GENOMIC DNA]</scope>
</reference>
<evidence type="ECO:0000313" key="5">
    <source>
        <dbReference type="Proteomes" id="UP000006898"/>
    </source>
</evidence>
<dbReference type="PANTHER" id="PTHR33055">
    <property type="entry name" value="TRANSPOSASE FOR INSERTION SEQUENCE ELEMENT IS1111A"/>
    <property type="match status" value="1"/>
</dbReference>
<name>D5MHM2_METO1</name>
<sequence>MAGKNRLRRHWEIIHPDSAGIDVGSREMMWVAIPADREGETVRRFGMFTDDLEAIREWLRAERITTVAMESTGVYWIPLYDVLASAGVEVCLVNPRELKSVPGRKSDLKDCQWLQELHAFGLLRASFRPDDQACRVRSLVRQRQELIDAAARQVQLMQKAMIQMNVRLTEVVADITGKTGMGIIRAILSGERSPQTLVEFRDRRCKYDADTFGRALVGTWRSEHLLALSHAVTLWDTYQRLIGETEAAIKRAVDARPSSAQAGHADDGERTPRRKSKSDYTVDIVASWKQTSEVDLTEIDGISDSTASIIMAEVGLNIDRFETPGRFASWLGLCPAHDISGGKVLRRRTRSCANRVSKALRLAAQAAGRTETALGAFCWRIAARAGKPVAITTTAHKLTRIVWTMLTKGAAYIRASAASAEERYRQRQIHSLITRARSFGLQVTCPVPSEAS</sequence>
<dbReference type="EMBL" id="FP565575">
    <property type="protein sequence ID" value="CBE67155.1"/>
    <property type="molecule type" value="Genomic_DNA"/>
</dbReference>
<dbReference type="PANTHER" id="PTHR33055:SF13">
    <property type="entry name" value="TRANSPOSASE"/>
    <property type="match status" value="1"/>
</dbReference>
<dbReference type="Proteomes" id="UP000006898">
    <property type="component" value="Chromosome"/>
</dbReference>
<dbReference type="PATRIC" id="fig|671143.5.peg.22"/>
<feature type="domain" description="Transposase IS110-like N-terminal" evidence="2">
    <location>
        <begin position="19"/>
        <end position="163"/>
    </location>
</feature>
<dbReference type="GO" id="GO:0006313">
    <property type="term" value="P:DNA transposition"/>
    <property type="evidence" value="ECO:0007669"/>
    <property type="project" value="InterPro"/>
</dbReference>
<dbReference type="HOGENOM" id="CLU_036902_11_1_0"/>
<dbReference type="KEGG" id="mox:DAMO_0029"/>
<dbReference type="NCBIfam" id="NF033542">
    <property type="entry name" value="transpos_IS110"/>
    <property type="match status" value="1"/>
</dbReference>
<dbReference type="InterPro" id="IPR002525">
    <property type="entry name" value="Transp_IS110-like_N"/>
</dbReference>
<feature type="domain" description="Transposase IS116/IS110/IS902 C-terminal" evidence="3">
    <location>
        <begin position="296"/>
        <end position="371"/>
    </location>
</feature>
<accession>D5MHM2</accession>
<dbReference type="GO" id="GO:0003677">
    <property type="term" value="F:DNA binding"/>
    <property type="evidence" value="ECO:0007669"/>
    <property type="project" value="InterPro"/>
</dbReference>
<proteinExistence type="predicted"/>
<evidence type="ECO:0000313" key="4">
    <source>
        <dbReference type="EMBL" id="CBE67155.1"/>
    </source>
</evidence>
<dbReference type="Pfam" id="PF02371">
    <property type="entry name" value="Transposase_20"/>
    <property type="match status" value="1"/>
</dbReference>
<dbReference type="AlphaFoldDB" id="D5MHM2"/>
<dbReference type="STRING" id="671143.DAMO_0029"/>
<dbReference type="Pfam" id="PF01548">
    <property type="entry name" value="DEDD_Tnp_IS110"/>
    <property type="match status" value="1"/>
</dbReference>
<dbReference type="InterPro" id="IPR003346">
    <property type="entry name" value="Transposase_20"/>
</dbReference>
<evidence type="ECO:0000259" key="2">
    <source>
        <dbReference type="Pfam" id="PF01548"/>
    </source>
</evidence>
<dbReference type="InterPro" id="IPR047650">
    <property type="entry name" value="Transpos_IS110"/>
</dbReference>
<gene>
    <name evidence="4" type="ORF">DAMO_0029</name>
</gene>
<dbReference type="GO" id="GO:0004803">
    <property type="term" value="F:transposase activity"/>
    <property type="evidence" value="ECO:0007669"/>
    <property type="project" value="InterPro"/>
</dbReference>
<evidence type="ECO:0000259" key="3">
    <source>
        <dbReference type="Pfam" id="PF02371"/>
    </source>
</evidence>
<protein>
    <submittedName>
        <fullName evidence="4">Transposase</fullName>
    </submittedName>
</protein>
<organism evidence="4 5">
    <name type="scientific">Methylomirabilis oxygeniifera</name>
    <dbReference type="NCBI Taxonomy" id="671143"/>
    <lineage>
        <taxon>Bacteria</taxon>
        <taxon>Candidatus Methylomirabilota</taxon>
        <taxon>Candidatus Methylomirabilia</taxon>
        <taxon>Candidatus Methylomirabilales</taxon>
        <taxon>Candidatus Methylomirabilaceae</taxon>
        <taxon>Candidatus Methylomirabilis</taxon>
    </lineage>
</organism>
<dbReference type="eggNOG" id="COG3547">
    <property type="taxonomic scope" value="Bacteria"/>
</dbReference>
<feature type="region of interest" description="Disordered" evidence="1">
    <location>
        <begin position="253"/>
        <end position="278"/>
    </location>
</feature>
<evidence type="ECO:0000256" key="1">
    <source>
        <dbReference type="SAM" id="MobiDB-lite"/>
    </source>
</evidence>